<name>A0ABV7JBD6_9GAMM</name>
<feature type="transmembrane region" description="Helical" evidence="7">
    <location>
        <begin position="368"/>
        <end position="389"/>
    </location>
</feature>
<dbReference type="InterPro" id="IPR011009">
    <property type="entry name" value="Kinase-like_dom_sf"/>
</dbReference>
<organism evidence="9 10">
    <name type="scientific">Marinicella sediminis</name>
    <dbReference type="NCBI Taxonomy" id="1792834"/>
    <lineage>
        <taxon>Bacteria</taxon>
        <taxon>Pseudomonadati</taxon>
        <taxon>Pseudomonadota</taxon>
        <taxon>Gammaproteobacteria</taxon>
        <taxon>Lysobacterales</taxon>
        <taxon>Marinicellaceae</taxon>
        <taxon>Marinicella</taxon>
    </lineage>
</organism>
<keyword evidence="10" id="KW-1185">Reference proteome</keyword>
<dbReference type="PROSITE" id="PS50011">
    <property type="entry name" value="PROTEIN_KINASE_DOM"/>
    <property type="match status" value="1"/>
</dbReference>
<keyword evidence="4 6" id="KW-0067">ATP-binding</keyword>
<dbReference type="CDD" id="cd14014">
    <property type="entry name" value="STKc_PknB_like"/>
    <property type="match status" value="1"/>
</dbReference>
<reference evidence="10" key="1">
    <citation type="journal article" date="2019" name="Int. J. Syst. Evol. Microbiol.">
        <title>The Global Catalogue of Microorganisms (GCM) 10K type strain sequencing project: providing services to taxonomists for standard genome sequencing and annotation.</title>
        <authorList>
            <consortium name="The Broad Institute Genomics Platform"/>
            <consortium name="The Broad Institute Genome Sequencing Center for Infectious Disease"/>
            <person name="Wu L."/>
            <person name="Ma J."/>
        </authorList>
    </citation>
    <scope>NUCLEOTIDE SEQUENCE [LARGE SCALE GENOMIC DNA]</scope>
    <source>
        <strain evidence="10">KCTC 42953</strain>
    </source>
</reference>
<feature type="repeat" description="TPR" evidence="5">
    <location>
        <begin position="450"/>
        <end position="483"/>
    </location>
</feature>
<keyword evidence="1" id="KW-0808">Transferase</keyword>
<keyword evidence="5" id="KW-0802">TPR repeat</keyword>
<dbReference type="SMART" id="SM00220">
    <property type="entry name" value="S_TKc"/>
    <property type="match status" value="1"/>
</dbReference>
<dbReference type="Gene3D" id="1.10.510.10">
    <property type="entry name" value="Transferase(Phosphotransferase) domain 1"/>
    <property type="match status" value="1"/>
</dbReference>
<keyword evidence="7" id="KW-0472">Membrane</keyword>
<dbReference type="InterPro" id="IPR008271">
    <property type="entry name" value="Ser/Thr_kinase_AS"/>
</dbReference>
<keyword evidence="2 6" id="KW-0547">Nucleotide-binding</keyword>
<accession>A0ABV7JBD6</accession>
<dbReference type="InterPro" id="IPR017441">
    <property type="entry name" value="Protein_kinase_ATP_BS"/>
</dbReference>
<dbReference type="EMBL" id="JBHRTS010000008">
    <property type="protein sequence ID" value="MFC3195440.1"/>
    <property type="molecule type" value="Genomic_DNA"/>
</dbReference>
<dbReference type="RefSeq" id="WP_077412648.1">
    <property type="nucleotide sequence ID" value="NZ_JBHRTS010000008.1"/>
</dbReference>
<keyword evidence="7" id="KW-0812">Transmembrane</keyword>
<dbReference type="Pfam" id="PF13374">
    <property type="entry name" value="TPR_10"/>
    <property type="match status" value="2"/>
</dbReference>
<dbReference type="SUPFAM" id="SSF48452">
    <property type="entry name" value="TPR-like"/>
    <property type="match status" value="3"/>
</dbReference>
<dbReference type="GO" id="GO:0016301">
    <property type="term" value="F:kinase activity"/>
    <property type="evidence" value="ECO:0007669"/>
    <property type="project" value="UniProtKB-KW"/>
</dbReference>
<keyword evidence="3 9" id="KW-0418">Kinase</keyword>
<dbReference type="SUPFAM" id="SSF56112">
    <property type="entry name" value="Protein kinase-like (PK-like)"/>
    <property type="match status" value="1"/>
</dbReference>
<dbReference type="InterPro" id="IPR019734">
    <property type="entry name" value="TPR_rpt"/>
</dbReference>
<gene>
    <name evidence="9" type="ORF">ACFODZ_14390</name>
</gene>
<dbReference type="PROSITE" id="PS00107">
    <property type="entry name" value="PROTEIN_KINASE_ATP"/>
    <property type="match status" value="1"/>
</dbReference>
<feature type="domain" description="Protein kinase" evidence="8">
    <location>
        <begin position="81"/>
        <end position="343"/>
    </location>
</feature>
<dbReference type="PROSITE" id="PS00108">
    <property type="entry name" value="PROTEIN_KINASE_ST"/>
    <property type="match status" value="1"/>
</dbReference>
<keyword evidence="7" id="KW-1133">Transmembrane helix</keyword>
<protein>
    <submittedName>
        <fullName evidence="9">Protein kinase</fullName>
    </submittedName>
</protein>
<evidence type="ECO:0000256" key="1">
    <source>
        <dbReference type="ARBA" id="ARBA00022679"/>
    </source>
</evidence>
<evidence type="ECO:0000313" key="10">
    <source>
        <dbReference type="Proteomes" id="UP001595533"/>
    </source>
</evidence>
<evidence type="ECO:0000256" key="7">
    <source>
        <dbReference type="SAM" id="Phobius"/>
    </source>
</evidence>
<dbReference type="Gene3D" id="1.25.40.10">
    <property type="entry name" value="Tetratricopeptide repeat domain"/>
    <property type="match status" value="3"/>
</dbReference>
<dbReference type="InterPro" id="IPR000719">
    <property type="entry name" value="Prot_kinase_dom"/>
</dbReference>
<dbReference type="Gene3D" id="3.30.200.20">
    <property type="entry name" value="Phosphorylase Kinase, domain 1"/>
    <property type="match status" value="1"/>
</dbReference>
<dbReference type="PANTHER" id="PTHR43289:SF34">
    <property type="entry name" value="SERINE_THREONINE-PROTEIN KINASE YBDM-RELATED"/>
    <property type="match status" value="1"/>
</dbReference>
<dbReference type="Pfam" id="PF13181">
    <property type="entry name" value="TPR_8"/>
    <property type="match status" value="1"/>
</dbReference>
<dbReference type="Pfam" id="PF13424">
    <property type="entry name" value="TPR_12"/>
    <property type="match status" value="1"/>
</dbReference>
<evidence type="ECO:0000256" key="2">
    <source>
        <dbReference type="ARBA" id="ARBA00022741"/>
    </source>
</evidence>
<dbReference type="PROSITE" id="PS50005">
    <property type="entry name" value="TPR"/>
    <property type="match status" value="1"/>
</dbReference>
<sequence>MDLNKLKQANDIFELLAGKESEVALQQLNTYEHLDDEVLELVKSLINNHQQDSIYFSQQVSQLIPESPDCAFVSGDTLGGYQLLEVVGHGGMSTVFKANRIDSDSQKSVAIKVFSLSEQNTELQTRFLAEQKILASLNHPNIVDFHHGETTTDGQSYLVMELLENALPLDAHVSQNKLTVRQIIALIRQAAEGLMFAHNHLIIHRDIKPSNLLITPQEQLKILDFGIAKLLTPGKQHDPSQTLMALTPHYASPEQINAGQIDVTSDVFSLAAVAVYLLTGQQPFPANRLLNNCLHDEAHVNDLLNQALNDRDLRQILRKALSHDRTRRYQNMFAFDDDLANWLASKPVTATADSWWYRLNRFAVRRRALFTTLVLLLLTVITAVSGLSWQNQAIRREAQKADAVKEFMLNAFSVTNPNTSQGVDLSTRDLLKQAAAKITDDQNMDRETRLELYQAMANAHGNLGYYPEAINLLNTALELDPGNESSLALLVQYNFVSGQIKAVNEQLADIHEMGFSDPSHKAAIKRVRSNILAQAGEHEQAMLEFELLSHIPLNPKDEAHNQALLAEIHYLNGQSEQSIAILEKLKADLQLPETDVFILKINSDLVQYHDRVGQYSKARELTEQNISTFQKILGDQHPDLGLAYNSLSVFQRLEGQLKEALDSAEKSKQLYRQRYGEVSEGLAQAHSNAGMVYYLEQDFDQAVDSFTIATEMLIGIFSPSHPEALAAQYNLATILNAIGRSAEAITILETIYQIELDNLGISHRSPLFTQQSMALTLAKLERHDEAIKQSRANLQTVKAHYADRAGFILQSRNVLARVLYMAGEYQEASALFTQNINQWTEGNENERANMLKLNAMSLWHLNQATEGNRYFQLWLTQLKTLYGPTDEKHLSAMLEWARLIKNDDPTQSSALSQSVRQIITDHNLDYPAINQQLNTINQH</sequence>
<dbReference type="SMART" id="SM00028">
    <property type="entry name" value="TPR"/>
    <property type="match status" value="5"/>
</dbReference>
<dbReference type="PANTHER" id="PTHR43289">
    <property type="entry name" value="MITOGEN-ACTIVATED PROTEIN KINASE KINASE KINASE 20-RELATED"/>
    <property type="match status" value="1"/>
</dbReference>
<evidence type="ECO:0000313" key="9">
    <source>
        <dbReference type="EMBL" id="MFC3195440.1"/>
    </source>
</evidence>
<comment type="caution">
    <text evidence="9">The sequence shown here is derived from an EMBL/GenBank/DDBJ whole genome shotgun (WGS) entry which is preliminary data.</text>
</comment>
<dbReference type="InterPro" id="IPR011990">
    <property type="entry name" value="TPR-like_helical_dom_sf"/>
</dbReference>
<evidence type="ECO:0000259" key="8">
    <source>
        <dbReference type="PROSITE" id="PS50011"/>
    </source>
</evidence>
<evidence type="ECO:0000256" key="4">
    <source>
        <dbReference type="ARBA" id="ARBA00022840"/>
    </source>
</evidence>
<proteinExistence type="predicted"/>
<evidence type="ECO:0000256" key="3">
    <source>
        <dbReference type="ARBA" id="ARBA00022777"/>
    </source>
</evidence>
<dbReference type="Proteomes" id="UP001595533">
    <property type="component" value="Unassembled WGS sequence"/>
</dbReference>
<evidence type="ECO:0000256" key="6">
    <source>
        <dbReference type="PROSITE-ProRule" id="PRU10141"/>
    </source>
</evidence>
<feature type="binding site" evidence="6">
    <location>
        <position position="112"/>
    </location>
    <ligand>
        <name>ATP</name>
        <dbReference type="ChEBI" id="CHEBI:30616"/>
    </ligand>
</feature>
<evidence type="ECO:0000256" key="5">
    <source>
        <dbReference type="PROSITE-ProRule" id="PRU00339"/>
    </source>
</evidence>
<dbReference type="Pfam" id="PF00069">
    <property type="entry name" value="Pkinase"/>
    <property type="match status" value="1"/>
</dbReference>